<reference evidence="1 2" key="1">
    <citation type="submission" date="2020-06" db="EMBL/GenBank/DDBJ databases">
        <title>REHAB project genomes.</title>
        <authorList>
            <person name="Shaw L.P."/>
        </authorList>
    </citation>
    <scope>NUCLEOTIDE SEQUENCE [LARGE SCALE GENOMIC DNA]</scope>
    <source>
        <strain evidence="1 2">RHBSTW-00814</strain>
    </source>
</reference>
<accession>A0A7H9K4C3</accession>
<dbReference type="AlphaFoldDB" id="A0A7H9K4C3"/>
<evidence type="ECO:0000313" key="1">
    <source>
        <dbReference type="EMBL" id="QLV00189.1"/>
    </source>
</evidence>
<proteinExistence type="predicted"/>
<dbReference type="Proteomes" id="UP000512115">
    <property type="component" value="Chromosome"/>
</dbReference>
<gene>
    <name evidence="1" type="ORF">HV284_03355</name>
</gene>
<dbReference type="RefSeq" id="WP_105268996.1">
    <property type="nucleotide sequence ID" value="NZ_CP056159.1"/>
</dbReference>
<sequence>MFSIEVLDDFVLGEKDEEDISVSEAIESIYVEYTHDIVLNWNEHITRLDRKGDISEMYNDIIRMLNALTDRNKKFFSVSFLSSTFTAIWDFVIDANMLNIKAKWITVSFLDDSSGDSDNLYSLNIPIDIFISEWNKLLLILRNDLVKCGYNESLEGFSYLKNLSDFKIPDRHGMGNCP</sequence>
<protein>
    <submittedName>
        <fullName evidence="1">Uncharacterized protein</fullName>
    </submittedName>
</protein>
<evidence type="ECO:0000313" key="2">
    <source>
        <dbReference type="Proteomes" id="UP000512115"/>
    </source>
</evidence>
<dbReference type="EMBL" id="CP056159">
    <property type="protein sequence ID" value="QLV00189.1"/>
    <property type="molecule type" value="Genomic_DNA"/>
</dbReference>
<organism evidence="1 2">
    <name type="scientific">Escherichia marmotae</name>
    <dbReference type="NCBI Taxonomy" id="1499973"/>
    <lineage>
        <taxon>Bacteria</taxon>
        <taxon>Pseudomonadati</taxon>
        <taxon>Pseudomonadota</taxon>
        <taxon>Gammaproteobacteria</taxon>
        <taxon>Enterobacterales</taxon>
        <taxon>Enterobacteriaceae</taxon>
        <taxon>Escherichia</taxon>
    </lineage>
</organism>
<name>A0A7H9K4C3_9ESCH</name>